<keyword evidence="1" id="KW-0472">Membrane</keyword>
<keyword evidence="1" id="KW-1133">Transmembrane helix</keyword>
<evidence type="ECO:0000313" key="2">
    <source>
        <dbReference type="EMBL" id="CAA9203151.1"/>
    </source>
</evidence>
<evidence type="ECO:0000256" key="1">
    <source>
        <dbReference type="SAM" id="Phobius"/>
    </source>
</evidence>
<dbReference type="Proteomes" id="UP000474567">
    <property type="component" value="Unassembled WGS sequence"/>
</dbReference>
<accession>A0ABN7ER19</accession>
<reference evidence="2 3" key="1">
    <citation type="submission" date="2020-02" db="EMBL/GenBank/DDBJ databases">
        <authorList>
            <person name="Criscuolo A."/>
        </authorList>
    </citation>
    <scope>NUCLEOTIDE SEQUENCE [LARGE SCALE GENOMIC DNA]</scope>
    <source>
        <strain evidence="2">CECT7796</strain>
    </source>
</reference>
<feature type="transmembrane region" description="Helical" evidence="1">
    <location>
        <begin position="12"/>
        <end position="33"/>
    </location>
</feature>
<organism evidence="2 3">
    <name type="scientific">Flavobacterium collinsii</name>
    <dbReference type="NCBI Taxonomy" id="1114861"/>
    <lineage>
        <taxon>Bacteria</taxon>
        <taxon>Pseudomonadati</taxon>
        <taxon>Bacteroidota</taxon>
        <taxon>Flavobacteriia</taxon>
        <taxon>Flavobacteriales</taxon>
        <taxon>Flavobacteriaceae</taxon>
        <taxon>Flavobacterium</taxon>
    </lineage>
</organism>
<name>A0ABN7ER19_9FLAO</name>
<proteinExistence type="predicted"/>
<keyword evidence="1" id="KW-0812">Transmembrane</keyword>
<dbReference type="EMBL" id="CADCST010000165">
    <property type="protein sequence ID" value="CAA9203151.1"/>
    <property type="molecule type" value="Genomic_DNA"/>
</dbReference>
<keyword evidence="3" id="KW-1185">Reference proteome</keyword>
<comment type="caution">
    <text evidence="2">The sequence shown here is derived from an EMBL/GenBank/DDBJ whole genome shotgun (WGS) entry which is preliminary data.</text>
</comment>
<evidence type="ECO:0000313" key="3">
    <source>
        <dbReference type="Proteomes" id="UP000474567"/>
    </source>
</evidence>
<sequence>MENKKTMNKELIFLRTFAVATSLGVTVLLSSAFKEKGNTKFKEIDVERINIVEKDGTVKMVITNVDRFPNGKEIINNRPTNENRKKRSGMLFFNEEGIECGGFIYDGQKKGNEHSSGLSLTYDQYDGDQVMQLLTQDYNGGDKRVVSSSLVFNDRAVKESQLKSIEIAKELEELYKRDPEAMQKKLSEYEKQGVLGGTTRVMLGKSKSLNNGLFLFDDKGNPKAMFYVDKENKAKLDFYDDQGKVIASFPENNSK</sequence>
<gene>
    <name evidence="2" type="ORF">FLACOL7796_04623</name>
</gene>
<protein>
    <submittedName>
        <fullName evidence="2">Uncharacterized protein</fullName>
    </submittedName>
</protein>